<organism evidence="1">
    <name type="scientific">Pyricularia oryzae (strain Y34)</name>
    <name type="common">Rice blast fungus</name>
    <name type="synonym">Magnaporthe oryzae</name>
    <dbReference type="NCBI Taxonomy" id="1143189"/>
    <lineage>
        <taxon>Eukaryota</taxon>
        <taxon>Fungi</taxon>
        <taxon>Dikarya</taxon>
        <taxon>Ascomycota</taxon>
        <taxon>Pezizomycotina</taxon>
        <taxon>Sordariomycetes</taxon>
        <taxon>Sordariomycetidae</taxon>
        <taxon>Magnaporthales</taxon>
        <taxon>Pyriculariaceae</taxon>
        <taxon>Pyricularia</taxon>
    </lineage>
</organism>
<dbReference type="AlphaFoldDB" id="A0AA97NNR3"/>
<gene>
    <name evidence="1" type="ORF">OOU_Y34scaffold00927g27</name>
</gene>
<name>A0AA97NNR3_PYRO3</name>
<evidence type="ECO:0000313" key="1">
    <source>
        <dbReference type="EMBL" id="ELQ33537.1"/>
    </source>
</evidence>
<accession>A0AA97NNR3</accession>
<protein>
    <submittedName>
        <fullName evidence="1">Uncharacterized protein</fullName>
    </submittedName>
</protein>
<reference evidence="1" key="1">
    <citation type="journal article" date="2012" name="PLoS Genet.">
        <title>Comparative analysis of the genomes of two field isolates of the rice blast fungus Magnaporthe oryzae.</title>
        <authorList>
            <person name="Xue M."/>
            <person name="Yang J."/>
            <person name="Li Z."/>
            <person name="Hu S."/>
            <person name="Yao N."/>
            <person name="Dean R.A."/>
            <person name="Zhao W."/>
            <person name="Shen M."/>
            <person name="Zhang H."/>
            <person name="Li C."/>
            <person name="Liu L."/>
            <person name="Cao L."/>
            <person name="Xu X."/>
            <person name="Xing Y."/>
            <person name="Hsiang T."/>
            <person name="Zhang Z."/>
            <person name="Xu J.R."/>
            <person name="Peng Y.L."/>
        </authorList>
    </citation>
    <scope>NUCLEOTIDE SEQUENCE</scope>
    <source>
        <strain evidence="1">Y34</strain>
    </source>
</reference>
<proteinExistence type="predicted"/>
<dbReference type="Proteomes" id="UP000011086">
    <property type="component" value="Unassembled WGS sequence"/>
</dbReference>
<dbReference type="EMBL" id="JH793293">
    <property type="protein sequence ID" value="ELQ33537.1"/>
    <property type="molecule type" value="Genomic_DNA"/>
</dbReference>
<sequence>MDAQIHAFFQRIVWSGNYGKLCVEALVRELGSGHAGSHVRQS</sequence>